<evidence type="ECO:0000313" key="2">
    <source>
        <dbReference type="EMBL" id="MBB4702736.1"/>
    </source>
</evidence>
<name>A0A7W7D9Y2_9ACTN</name>
<accession>A0A7W7D9Y2</accession>
<evidence type="ECO:0000313" key="3">
    <source>
        <dbReference type="Proteomes" id="UP000542210"/>
    </source>
</evidence>
<comment type="caution">
    <text evidence="2">The sequence shown here is derived from an EMBL/GenBank/DDBJ whole genome shotgun (WGS) entry which is preliminary data.</text>
</comment>
<dbReference type="InterPro" id="IPR049244">
    <property type="entry name" value="DUF6879"/>
</dbReference>
<dbReference type="Pfam" id="PF21806">
    <property type="entry name" value="DUF6879"/>
    <property type="match status" value="1"/>
</dbReference>
<protein>
    <recommendedName>
        <fullName evidence="1">DUF6879 domain-containing protein</fullName>
    </recommendedName>
</protein>
<feature type="domain" description="DUF6879" evidence="1">
    <location>
        <begin position="42"/>
        <end position="206"/>
    </location>
</feature>
<sequence>MIPSTDDRLDHRAREASKVSEVFERARAAEAAVLPPEVYGPEFRAAYESAEGVVWKLERLQHFYEPYEPSWVAMSEGDWERSLRLIGEMRGSLPADYEGYAEFRRARVVERPLTPYMQWELHVLAARADAGERPRVVPASAVRPYERSGPVPELLILSPGLMYEVLYDATGAHLGGRRVTDPDVIAPCLAVLTDLYEQGEELRAYVRREVAVDPAPAARSGA</sequence>
<evidence type="ECO:0000259" key="1">
    <source>
        <dbReference type="Pfam" id="PF21806"/>
    </source>
</evidence>
<dbReference type="EMBL" id="JACHND010000001">
    <property type="protein sequence ID" value="MBB4702736.1"/>
    <property type="molecule type" value="Genomic_DNA"/>
</dbReference>
<organism evidence="2 3">
    <name type="scientific">Sphaerisporangium siamense</name>
    <dbReference type="NCBI Taxonomy" id="795645"/>
    <lineage>
        <taxon>Bacteria</taxon>
        <taxon>Bacillati</taxon>
        <taxon>Actinomycetota</taxon>
        <taxon>Actinomycetes</taxon>
        <taxon>Streptosporangiales</taxon>
        <taxon>Streptosporangiaceae</taxon>
        <taxon>Sphaerisporangium</taxon>
    </lineage>
</organism>
<reference evidence="2 3" key="1">
    <citation type="submission" date="2020-08" db="EMBL/GenBank/DDBJ databases">
        <title>Sequencing the genomes of 1000 actinobacteria strains.</title>
        <authorList>
            <person name="Klenk H.-P."/>
        </authorList>
    </citation>
    <scope>NUCLEOTIDE SEQUENCE [LARGE SCALE GENOMIC DNA]</scope>
    <source>
        <strain evidence="2 3">DSM 45784</strain>
    </source>
</reference>
<keyword evidence="3" id="KW-1185">Reference proteome</keyword>
<proteinExistence type="predicted"/>
<dbReference type="AlphaFoldDB" id="A0A7W7D9Y2"/>
<gene>
    <name evidence="2" type="ORF">BJ982_004280</name>
</gene>
<dbReference type="RefSeq" id="WP_184882696.1">
    <property type="nucleotide sequence ID" value="NZ_BOOV01000005.1"/>
</dbReference>
<dbReference type="Proteomes" id="UP000542210">
    <property type="component" value="Unassembled WGS sequence"/>
</dbReference>